<evidence type="ECO:0000313" key="2">
    <source>
        <dbReference type="Proteomes" id="UP001056120"/>
    </source>
</evidence>
<protein>
    <submittedName>
        <fullName evidence="1">Uncharacterized protein</fullName>
    </submittedName>
</protein>
<gene>
    <name evidence="1" type="ORF">L1987_08629</name>
</gene>
<dbReference type="EMBL" id="CM042020">
    <property type="protein sequence ID" value="KAI3821073.1"/>
    <property type="molecule type" value="Genomic_DNA"/>
</dbReference>
<name>A0ACB9JN49_9ASTR</name>
<evidence type="ECO:0000313" key="1">
    <source>
        <dbReference type="EMBL" id="KAI3821073.1"/>
    </source>
</evidence>
<organism evidence="1 2">
    <name type="scientific">Smallanthus sonchifolius</name>
    <dbReference type="NCBI Taxonomy" id="185202"/>
    <lineage>
        <taxon>Eukaryota</taxon>
        <taxon>Viridiplantae</taxon>
        <taxon>Streptophyta</taxon>
        <taxon>Embryophyta</taxon>
        <taxon>Tracheophyta</taxon>
        <taxon>Spermatophyta</taxon>
        <taxon>Magnoliopsida</taxon>
        <taxon>eudicotyledons</taxon>
        <taxon>Gunneridae</taxon>
        <taxon>Pentapetalae</taxon>
        <taxon>asterids</taxon>
        <taxon>campanulids</taxon>
        <taxon>Asterales</taxon>
        <taxon>Asteraceae</taxon>
        <taxon>Asteroideae</taxon>
        <taxon>Heliantheae alliance</taxon>
        <taxon>Millerieae</taxon>
        <taxon>Smallanthus</taxon>
    </lineage>
</organism>
<dbReference type="Proteomes" id="UP001056120">
    <property type="component" value="Linkage Group LG03"/>
</dbReference>
<keyword evidence="2" id="KW-1185">Reference proteome</keyword>
<sequence>MDNLVDEDQSFQVPDEVEESSIHPKTTELSNMKLINPSNNTFARNFEEFLKKECTKDNFESFKPQVPECKKLKKKDKDGRRRFRYIVKPADTVSTVHVPARKEVFIKGFKRWEYDSRNHEAVITQHSSPEVRVFDPVDLFSFFDEDLKILYHSPIQFDMSLKIKAEAKLYMRVVARCLSRRYEANVIKKRLAELDFKKVKAAAKAKPDKDNK</sequence>
<accession>A0ACB9JN49</accession>
<proteinExistence type="predicted"/>
<reference evidence="2" key="1">
    <citation type="journal article" date="2022" name="Mol. Ecol. Resour.">
        <title>The genomes of chicory, endive, great burdock and yacon provide insights into Asteraceae palaeo-polyploidization history and plant inulin production.</title>
        <authorList>
            <person name="Fan W."/>
            <person name="Wang S."/>
            <person name="Wang H."/>
            <person name="Wang A."/>
            <person name="Jiang F."/>
            <person name="Liu H."/>
            <person name="Zhao H."/>
            <person name="Xu D."/>
            <person name="Zhang Y."/>
        </authorList>
    </citation>
    <scope>NUCLEOTIDE SEQUENCE [LARGE SCALE GENOMIC DNA]</scope>
    <source>
        <strain evidence="2">cv. Yunnan</strain>
    </source>
</reference>
<reference evidence="1 2" key="2">
    <citation type="journal article" date="2022" name="Mol. Ecol. Resour.">
        <title>The genomes of chicory, endive, great burdock and yacon provide insights into Asteraceae paleo-polyploidization history and plant inulin production.</title>
        <authorList>
            <person name="Fan W."/>
            <person name="Wang S."/>
            <person name="Wang H."/>
            <person name="Wang A."/>
            <person name="Jiang F."/>
            <person name="Liu H."/>
            <person name="Zhao H."/>
            <person name="Xu D."/>
            <person name="Zhang Y."/>
        </authorList>
    </citation>
    <scope>NUCLEOTIDE SEQUENCE [LARGE SCALE GENOMIC DNA]</scope>
    <source>
        <strain evidence="2">cv. Yunnan</strain>
        <tissue evidence="1">Leaves</tissue>
    </source>
</reference>
<comment type="caution">
    <text evidence="1">The sequence shown here is derived from an EMBL/GenBank/DDBJ whole genome shotgun (WGS) entry which is preliminary data.</text>
</comment>